<reference evidence="2 3" key="1">
    <citation type="submission" date="2021-01" db="EMBL/GenBank/DDBJ databases">
        <title>Genomic Encyclopedia of Type Strains, Phase IV (KMG-IV): sequencing the most valuable type-strain genomes for metagenomic binning, comparative biology and taxonomic classification.</title>
        <authorList>
            <person name="Goeker M."/>
        </authorList>
    </citation>
    <scope>NUCLEOTIDE SEQUENCE [LARGE SCALE GENOMIC DNA]</scope>
    <source>
        <strain evidence="2 3">DSM 25879</strain>
    </source>
</reference>
<protein>
    <recommendedName>
        <fullName evidence="4">YpzG family protein</fullName>
    </recommendedName>
</protein>
<evidence type="ECO:0000313" key="3">
    <source>
        <dbReference type="Proteomes" id="UP000737402"/>
    </source>
</evidence>
<accession>A0ABS2NY98</accession>
<evidence type="ECO:0000256" key="1">
    <source>
        <dbReference type="SAM" id="MobiDB-lite"/>
    </source>
</evidence>
<sequence length="56" mass="6269">MGKQSGRAFYNNQSATKANPFPQPFASVKHAYNQVNGQTTQAQNTQILEVQTRKRS</sequence>
<organism evidence="2 3">
    <name type="scientific">Sutcliffiella tianshenii</name>
    <dbReference type="NCBI Taxonomy" id="1463404"/>
    <lineage>
        <taxon>Bacteria</taxon>
        <taxon>Bacillati</taxon>
        <taxon>Bacillota</taxon>
        <taxon>Bacilli</taxon>
        <taxon>Bacillales</taxon>
        <taxon>Bacillaceae</taxon>
        <taxon>Sutcliffiella</taxon>
    </lineage>
</organism>
<dbReference type="InterPro" id="IPR025413">
    <property type="entry name" value="YpzG-like"/>
</dbReference>
<name>A0ABS2NY98_9BACI</name>
<gene>
    <name evidence="2" type="ORF">JOC95_001451</name>
</gene>
<proteinExistence type="predicted"/>
<feature type="region of interest" description="Disordered" evidence="1">
    <location>
        <begin position="1"/>
        <end position="24"/>
    </location>
</feature>
<evidence type="ECO:0008006" key="4">
    <source>
        <dbReference type="Google" id="ProtNLM"/>
    </source>
</evidence>
<dbReference type="Pfam" id="PF14139">
    <property type="entry name" value="YpzG"/>
    <property type="match status" value="1"/>
</dbReference>
<keyword evidence="3" id="KW-1185">Reference proteome</keyword>
<dbReference type="Proteomes" id="UP000737402">
    <property type="component" value="Unassembled WGS sequence"/>
</dbReference>
<dbReference type="RefSeq" id="WP_204414752.1">
    <property type="nucleotide sequence ID" value="NZ_JAFBED010000003.1"/>
</dbReference>
<evidence type="ECO:0000313" key="2">
    <source>
        <dbReference type="EMBL" id="MBM7619599.1"/>
    </source>
</evidence>
<comment type="caution">
    <text evidence="2">The sequence shown here is derived from an EMBL/GenBank/DDBJ whole genome shotgun (WGS) entry which is preliminary data.</text>
</comment>
<dbReference type="EMBL" id="JAFBED010000003">
    <property type="protein sequence ID" value="MBM7619599.1"/>
    <property type="molecule type" value="Genomic_DNA"/>
</dbReference>